<keyword evidence="4 9" id="KW-0479">Metal-binding</keyword>
<proteinExistence type="inferred from homology"/>
<evidence type="ECO:0000313" key="11">
    <source>
        <dbReference type="Proteomes" id="UP000055136"/>
    </source>
</evidence>
<dbReference type="HAMAP" id="MF_01682">
    <property type="entry name" value="Salvage_MtnD"/>
    <property type="match status" value="1"/>
</dbReference>
<dbReference type="KEGG" id="tee:Tel_07800"/>
<gene>
    <name evidence="9" type="primary">mtnD</name>
    <name evidence="10" type="ORF">Tel_07800</name>
</gene>
<feature type="binding site" evidence="9">
    <location>
        <position position="98"/>
    </location>
    <ligand>
        <name>Ni(2+)</name>
        <dbReference type="ChEBI" id="CHEBI:49786"/>
    </ligand>
</feature>
<dbReference type="GO" id="GO:0005506">
    <property type="term" value="F:iron ion binding"/>
    <property type="evidence" value="ECO:0007669"/>
    <property type="project" value="UniProtKB-UniRule"/>
</dbReference>
<evidence type="ECO:0000256" key="9">
    <source>
        <dbReference type="HAMAP-Rule" id="MF_01682"/>
    </source>
</evidence>
<feature type="binding site" evidence="9">
    <location>
        <position position="140"/>
    </location>
    <ligand>
        <name>Ni(2+)</name>
        <dbReference type="ChEBI" id="CHEBI:49786"/>
    </ligand>
</feature>
<sequence>MSLLKVFSADQAQLIESIENHDRIATRLRDAGVLFERWQASQPLDHDASQEAIIEAYRPAVDRLMQEYGFQSVDVIALGPDHPDRVALRQKFLDEHVHSEFEVRFFVDGQGLFYIHQGDKVYAVLCQQGDLISVPANTKHWFDMGAAPSLKCIRLFTSTEGWVAQYTGDKIAAQFPRVEQFTA</sequence>
<dbReference type="UniPathway" id="UPA00904">
    <property type="reaction ID" value="UER00878"/>
</dbReference>
<evidence type="ECO:0000256" key="7">
    <source>
        <dbReference type="ARBA" id="ARBA00023004"/>
    </source>
</evidence>
<keyword evidence="11" id="KW-1185">Reference proteome</keyword>
<organism evidence="10 11">
    <name type="scientific">Candidatus Tenderia electrophaga</name>
    <dbReference type="NCBI Taxonomy" id="1748243"/>
    <lineage>
        <taxon>Bacteria</taxon>
        <taxon>Pseudomonadati</taxon>
        <taxon>Pseudomonadota</taxon>
        <taxon>Gammaproteobacteria</taxon>
        <taxon>Candidatus Tenderiales</taxon>
        <taxon>Candidatus Tenderiaceae</taxon>
        <taxon>Candidatus Tenderia</taxon>
    </lineage>
</organism>
<feature type="site" description="May play a role in metal incorporation in vivo" evidence="9">
    <location>
        <position position="95"/>
    </location>
</feature>
<dbReference type="GO" id="GO:0016151">
    <property type="term" value="F:nickel cation binding"/>
    <property type="evidence" value="ECO:0007669"/>
    <property type="project" value="UniProtKB-UniRule"/>
</dbReference>
<dbReference type="PANTHER" id="PTHR23418">
    <property type="entry name" value="ACIREDUCTONE DIOXYGENASE"/>
    <property type="match status" value="1"/>
</dbReference>
<evidence type="ECO:0000256" key="3">
    <source>
        <dbReference type="ARBA" id="ARBA00022605"/>
    </source>
</evidence>
<comment type="cofactor">
    <cofactor evidence="9">
        <name>Fe(2+)</name>
        <dbReference type="ChEBI" id="CHEBI:29033"/>
    </cofactor>
    <text evidence="9">Binds 1 Fe(2+) cation per monomer.</text>
</comment>
<keyword evidence="8 9" id="KW-0486">Methionine biosynthesis</keyword>
<evidence type="ECO:0000256" key="6">
    <source>
        <dbReference type="ARBA" id="ARBA00023002"/>
    </source>
</evidence>
<keyword evidence="3 9" id="KW-0028">Amino-acid biosynthesis</keyword>
<evidence type="ECO:0000256" key="1">
    <source>
        <dbReference type="ARBA" id="ARBA00000428"/>
    </source>
</evidence>
<dbReference type="STRING" id="1748243.Tel_07800"/>
<dbReference type="AlphaFoldDB" id="A0A0S2TD34"/>
<dbReference type="EC" id="1.13.11.53" evidence="9"/>
<comment type="cofactor">
    <cofactor evidence="9">
        <name>Ni(2+)</name>
        <dbReference type="ChEBI" id="CHEBI:49786"/>
    </cofactor>
    <text evidence="9">Binds 1 nickel ion per monomer.</text>
</comment>
<comment type="subunit">
    <text evidence="9">Monomer.</text>
</comment>
<dbReference type="InterPro" id="IPR011051">
    <property type="entry name" value="RmlC_Cupin_sf"/>
</dbReference>
<accession>A0A0S2TD34</accession>
<comment type="function">
    <text evidence="9">Catalyzes 2 different reactions between oxygene and the acireductone 1,2-dihydroxy-3-keto-5-methylthiopentene (DHK-MTPene) depending upon the metal bound in the active site. Fe-containing acireductone dioxygenase (Fe-ARD) produces formate and 2-keto-4-methylthiobutyrate (KMTB), the alpha-ketoacid precursor of methionine in the methionine recycle pathway. Ni-containing acireductone dioxygenase (Ni-ARD) produces methylthiopropionate, carbon monoxide and formate, and does not lie on the methionine recycle pathway.</text>
</comment>
<feature type="site" description="Important to generate the dianion" evidence="9">
    <location>
        <position position="104"/>
    </location>
</feature>
<dbReference type="PANTHER" id="PTHR23418:SF0">
    <property type="entry name" value="ACIREDUCTONE DIOXYGENASE"/>
    <property type="match status" value="1"/>
</dbReference>
<dbReference type="InterPro" id="IPR004313">
    <property type="entry name" value="ARD"/>
</dbReference>
<comment type="catalytic activity">
    <reaction evidence="1 9">
        <text>1,2-dihydroxy-5-(methylsulfanyl)pent-1-en-3-one + O2 = 4-methylsulfanyl-2-oxobutanoate + formate + 2 H(+)</text>
        <dbReference type="Rhea" id="RHEA:24504"/>
        <dbReference type="ChEBI" id="CHEBI:15378"/>
        <dbReference type="ChEBI" id="CHEBI:15379"/>
        <dbReference type="ChEBI" id="CHEBI:15740"/>
        <dbReference type="ChEBI" id="CHEBI:16723"/>
        <dbReference type="ChEBI" id="CHEBI:49252"/>
        <dbReference type="EC" id="1.13.11.54"/>
    </reaction>
</comment>
<feature type="binding site" evidence="9">
    <location>
        <position position="140"/>
    </location>
    <ligand>
        <name>Fe(2+)</name>
        <dbReference type="ChEBI" id="CHEBI:29033"/>
    </ligand>
</feature>
<dbReference type="EMBL" id="CP013099">
    <property type="protein sequence ID" value="ALP53065.1"/>
    <property type="molecule type" value="Genomic_DNA"/>
</dbReference>
<dbReference type="CDD" id="cd02232">
    <property type="entry name" value="cupin_ARD"/>
    <property type="match status" value="1"/>
</dbReference>
<dbReference type="SUPFAM" id="SSF51182">
    <property type="entry name" value="RmlC-like cupins"/>
    <property type="match status" value="1"/>
</dbReference>
<dbReference type="GO" id="GO:0019509">
    <property type="term" value="P:L-methionine salvage from methylthioadenosine"/>
    <property type="evidence" value="ECO:0007669"/>
    <property type="project" value="UniProtKB-UniRule"/>
</dbReference>
<evidence type="ECO:0000256" key="8">
    <source>
        <dbReference type="ARBA" id="ARBA00023167"/>
    </source>
</evidence>
<reference evidence="10" key="1">
    <citation type="submission" date="2015-10" db="EMBL/GenBank/DDBJ databases">
        <title>Description of Candidatus Tenderia electrophaga gen. nov, sp. nov., an Uncultivated Electroautotroph from a Biocathode Enrichment.</title>
        <authorList>
            <person name="Eddie B.J."/>
            <person name="Malanoski A.P."/>
            <person name="Wang Z."/>
            <person name="Hall R.J."/>
            <person name="Oh S.D."/>
            <person name="Heiner C."/>
            <person name="Lin B."/>
            <person name="Strycharz-Glaven S.M."/>
        </authorList>
    </citation>
    <scope>NUCLEOTIDE SEQUENCE [LARGE SCALE GENOMIC DNA]</scope>
    <source>
        <strain evidence="10">NRL1</strain>
    </source>
</reference>
<dbReference type="GO" id="GO:0010308">
    <property type="term" value="F:acireductone dioxygenase (Ni2+-requiring) activity"/>
    <property type="evidence" value="ECO:0007669"/>
    <property type="project" value="UniProtKB-UniRule"/>
</dbReference>
<dbReference type="GO" id="GO:0010309">
    <property type="term" value="F:acireductone dioxygenase [iron(II)-requiring] activity"/>
    <property type="evidence" value="ECO:0007669"/>
    <property type="project" value="UniProtKB-UniRule"/>
</dbReference>
<dbReference type="InterPro" id="IPR023956">
    <property type="entry name" value="ARD_bac"/>
</dbReference>
<evidence type="ECO:0000313" key="10">
    <source>
        <dbReference type="EMBL" id="ALP53065.1"/>
    </source>
</evidence>
<dbReference type="Proteomes" id="UP000055136">
    <property type="component" value="Chromosome"/>
</dbReference>
<comment type="similarity">
    <text evidence="9">Belongs to the acireductone dioxygenase (ARD) family.</text>
</comment>
<keyword evidence="2 9" id="KW-0533">Nickel</keyword>
<keyword evidence="6 9" id="KW-0560">Oxidoreductase</keyword>
<dbReference type="InterPro" id="IPR014710">
    <property type="entry name" value="RmlC-like_jellyroll"/>
</dbReference>
<comment type="catalytic activity">
    <reaction evidence="9">
        <text>1,2-dihydroxy-5-(methylsulfanyl)pent-1-en-3-one + O2 = 3-(methylsulfanyl)propanoate + CO + formate + 2 H(+)</text>
        <dbReference type="Rhea" id="RHEA:14161"/>
        <dbReference type="ChEBI" id="CHEBI:15378"/>
        <dbReference type="ChEBI" id="CHEBI:15379"/>
        <dbReference type="ChEBI" id="CHEBI:15740"/>
        <dbReference type="ChEBI" id="CHEBI:17245"/>
        <dbReference type="ChEBI" id="CHEBI:49016"/>
        <dbReference type="ChEBI" id="CHEBI:49252"/>
        <dbReference type="EC" id="1.13.11.53"/>
    </reaction>
</comment>
<feature type="binding site" evidence="9">
    <location>
        <position position="102"/>
    </location>
    <ligand>
        <name>Ni(2+)</name>
        <dbReference type="ChEBI" id="CHEBI:49786"/>
    </ligand>
</feature>
<feature type="binding site" evidence="9">
    <location>
        <position position="98"/>
    </location>
    <ligand>
        <name>Fe(2+)</name>
        <dbReference type="ChEBI" id="CHEBI:29033"/>
    </ligand>
</feature>
<feature type="binding site" evidence="9">
    <location>
        <position position="96"/>
    </location>
    <ligand>
        <name>Fe(2+)</name>
        <dbReference type="ChEBI" id="CHEBI:29033"/>
    </ligand>
</feature>
<dbReference type="GO" id="GO:0019284">
    <property type="term" value="P:L-methionine salvage from S-adenosylmethionine"/>
    <property type="evidence" value="ECO:0007669"/>
    <property type="project" value="InterPro"/>
</dbReference>
<keyword evidence="7 9" id="KW-0408">Iron</keyword>
<comment type="pathway">
    <text evidence="9">Amino-acid biosynthesis; L-methionine biosynthesis via salvage pathway; L-methionine from S-methyl-5-thio-alpha-D-ribose 1-phosphate: step 5/6.</text>
</comment>
<comment type="caution">
    <text evidence="9">Lacks conserved residue(s) required for the propagation of feature annotation.</text>
</comment>
<dbReference type="EC" id="1.13.11.54" evidence="9"/>
<feature type="binding site" evidence="9">
    <location>
        <position position="96"/>
    </location>
    <ligand>
        <name>Ni(2+)</name>
        <dbReference type="ChEBI" id="CHEBI:49786"/>
    </ligand>
</feature>
<feature type="binding site" evidence="9">
    <location>
        <position position="102"/>
    </location>
    <ligand>
        <name>Fe(2+)</name>
        <dbReference type="ChEBI" id="CHEBI:29033"/>
    </ligand>
</feature>
<keyword evidence="5 9" id="KW-0223">Dioxygenase</keyword>
<evidence type="ECO:0000256" key="4">
    <source>
        <dbReference type="ARBA" id="ARBA00022723"/>
    </source>
</evidence>
<dbReference type="Pfam" id="PF03079">
    <property type="entry name" value="ARD"/>
    <property type="match status" value="1"/>
</dbReference>
<name>A0A0S2TD34_9GAMM</name>
<dbReference type="Gene3D" id="2.60.120.10">
    <property type="entry name" value="Jelly Rolls"/>
    <property type="match status" value="1"/>
</dbReference>
<evidence type="ECO:0000256" key="2">
    <source>
        <dbReference type="ARBA" id="ARBA00022596"/>
    </source>
</evidence>
<evidence type="ECO:0000256" key="5">
    <source>
        <dbReference type="ARBA" id="ARBA00022964"/>
    </source>
</evidence>
<protein>
    <recommendedName>
        <fullName evidence="9">Acireductone dioxygenase</fullName>
    </recommendedName>
    <alternativeName>
        <fullName evidence="9">1,2-dihydroxy-3-keto-5-methylthiopentene dioxygenase</fullName>
        <shortName evidence="9">DHK-MTPene dioxygenase</shortName>
    </alternativeName>
    <alternativeName>
        <fullName evidence="9">Acireductone dioxygenase (Fe(2+)-requiring)</fullName>
        <shortName evidence="9">ARD'</shortName>
        <shortName evidence="9">Fe-ARD</shortName>
        <ecNumber evidence="9">1.13.11.54</ecNumber>
    </alternativeName>
    <alternativeName>
        <fullName evidence="9">Acireductone dioxygenase (Ni(2+)-requiring)</fullName>
        <shortName evidence="9">ARD</shortName>
        <shortName evidence="9">Ni-ARD</shortName>
        <ecNumber evidence="9">1.13.11.53</ecNumber>
    </alternativeName>
</protein>